<reference evidence="1 2" key="1">
    <citation type="journal article" date="2013" name="Mar. Genomics">
        <title>Expression of sulfatases in Rhodopirellula baltica and the diversity of sulfatases in the genus Rhodopirellula.</title>
        <authorList>
            <person name="Wegner C.E."/>
            <person name="Richter-Heitmann T."/>
            <person name="Klindworth A."/>
            <person name="Klockow C."/>
            <person name="Richter M."/>
            <person name="Achstetter T."/>
            <person name="Glockner F.O."/>
            <person name="Harder J."/>
        </authorList>
    </citation>
    <scope>NUCLEOTIDE SEQUENCE [LARGE SCALE GENOMIC DNA]</scope>
    <source>
        <strain evidence="1 2">SWK14</strain>
    </source>
</reference>
<name>L7CGD7_RHOBT</name>
<protein>
    <submittedName>
        <fullName evidence="1">Uncharacterized protein</fullName>
    </submittedName>
</protein>
<dbReference type="PATRIC" id="fig|993516.3.peg.3368"/>
<accession>L7CGD7</accession>
<dbReference type="EMBL" id="AMWG01000081">
    <property type="protein sequence ID" value="ELP32915.1"/>
    <property type="molecule type" value="Genomic_DNA"/>
</dbReference>
<proteinExistence type="predicted"/>
<dbReference type="RefSeq" id="WP_007338106.1">
    <property type="nucleotide sequence ID" value="NZ_AMWG01000081.1"/>
</dbReference>
<evidence type="ECO:0000313" key="2">
    <source>
        <dbReference type="Proteomes" id="UP000010959"/>
    </source>
</evidence>
<gene>
    <name evidence="1" type="ORF">RBSWK_03162</name>
</gene>
<evidence type="ECO:0000313" key="1">
    <source>
        <dbReference type="EMBL" id="ELP32915.1"/>
    </source>
</evidence>
<dbReference type="AlphaFoldDB" id="L7CGD7"/>
<comment type="caution">
    <text evidence="1">The sequence shown here is derived from an EMBL/GenBank/DDBJ whole genome shotgun (WGS) entry which is preliminary data.</text>
</comment>
<dbReference type="Proteomes" id="UP000010959">
    <property type="component" value="Unassembled WGS sequence"/>
</dbReference>
<sequence length="549" mass="61456">MSSLFPIRTKEFSQLKFVRSQESSVTTAWGVDWSDAMIARDLLQNFYDAHLNSVQDISITVNGSSATVAGKIGFDLNKLFYLASEKTEKHVGQYGEGFKAAIACLLRRHPDAVVVARSGNAAVSVRLEDRELGHSTVQPLVYDFYESPVEYSGSELAIRKVTTDLTSEISTAISQFWHSENPLSGEILCRSSDGKLSVYRSTDEKGHLFYRGLKRGEMVGLPLVLVCDKPYRQIERKTAQDRDRKAFDDAVLGTLYSVWANNFFKHDSSAIGVVLDAAKPLWQDGKSHTLVSAIASKHPRVGTLISDRFKGDYFAVCKASDPMKQLRITAKEDEWRADGRVALPANFSTFGVENAESFFVEQLKRAEKKAERNGRRVLSPAETAAKEVLEHAVQEFAPEIWESFGNRRPNYSVAETEALLGQFKKALPYRTSQVFLAASVFEADFATAISVFLHEHTHIYGYDGGREFTDALTWLLAAVIRNRKGIDQFERDWRTAARKVAAERKANTNRSDQEVETTITALSESEMRQLLGMLPPSQVELLAGQLQRE</sequence>
<organism evidence="1 2">
    <name type="scientific">Rhodopirellula baltica SWK14</name>
    <dbReference type="NCBI Taxonomy" id="993516"/>
    <lineage>
        <taxon>Bacteria</taxon>
        <taxon>Pseudomonadati</taxon>
        <taxon>Planctomycetota</taxon>
        <taxon>Planctomycetia</taxon>
        <taxon>Pirellulales</taxon>
        <taxon>Pirellulaceae</taxon>
        <taxon>Rhodopirellula</taxon>
    </lineage>
</organism>